<evidence type="ECO:0000256" key="1">
    <source>
        <dbReference type="SAM" id="Coils"/>
    </source>
</evidence>
<feature type="compositionally biased region" description="Polar residues" evidence="2">
    <location>
        <begin position="73"/>
        <end position="82"/>
    </location>
</feature>
<feature type="region of interest" description="Disordered" evidence="2">
    <location>
        <begin position="218"/>
        <end position="252"/>
    </location>
</feature>
<gene>
    <name evidence="3" type="ORF">E3N88_22636</name>
</gene>
<feature type="coiled-coil region" evidence="1">
    <location>
        <begin position="109"/>
        <end position="143"/>
    </location>
</feature>
<comment type="caution">
    <text evidence="3">The sequence shown here is derived from an EMBL/GenBank/DDBJ whole genome shotgun (WGS) entry which is preliminary data.</text>
</comment>
<evidence type="ECO:0000256" key="2">
    <source>
        <dbReference type="SAM" id="MobiDB-lite"/>
    </source>
</evidence>
<proteinExistence type="predicted"/>
<protein>
    <submittedName>
        <fullName evidence="3">Uncharacterized protein</fullName>
    </submittedName>
</protein>
<reference evidence="3 4" key="1">
    <citation type="submission" date="2019-05" db="EMBL/GenBank/DDBJ databases">
        <title>Mikania micrantha, genome provides insights into the molecular mechanism of rapid growth.</title>
        <authorList>
            <person name="Liu B."/>
        </authorList>
    </citation>
    <scope>NUCLEOTIDE SEQUENCE [LARGE SCALE GENOMIC DNA]</scope>
    <source>
        <strain evidence="3">NLD-2019</strain>
        <tissue evidence="3">Leaf</tissue>
    </source>
</reference>
<feature type="compositionally biased region" description="Basic and acidic residues" evidence="2">
    <location>
        <begin position="230"/>
        <end position="252"/>
    </location>
</feature>
<feature type="region of interest" description="Disordered" evidence="2">
    <location>
        <begin position="73"/>
        <end position="106"/>
    </location>
</feature>
<evidence type="ECO:0000313" key="3">
    <source>
        <dbReference type="EMBL" id="KAD4585035.1"/>
    </source>
</evidence>
<sequence length="432" mass="45919">MPPTHTITQAQGTLAATVEEPLSPTTQKLMRVVTQLQARFPDPEPIMSEVGPSSSEGVNAGEAATTVDLNQGLQDSGCQETTSGGGGAGAGLRTPSPSDSTHMDEGTKAQELTAIITTLQARVANLEAEVATLRLEIQTKDATILDLKRRSPVIFTPFHPDPATTTYISPNATKKGENVSTAGSGPEVREEEGAQEVNPSIVTLTTEWDDFLSTYFHDSSTTSSSSSSKDTLECAKETEQHTTTHSVDTNKESPKMVGQLEEVVNAEVNSEAAAASEGPVIIDDSSTDELLANEPVGEATGSVSSGVKLTADDKGAVCFLEKRSSPPLMSAPRRRGQTLEDADCLFFRRGFIKKHLPDLFLPLLEADMVEPLLASSYLFLLSLLPECRSSFTPDARHSTTAGPPPPTTLWPLASSTLPPSSFVVVDVLNPSR</sequence>
<feature type="compositionally biased region" description="Low complexity" evidence="2">
    <location>
        <begin position="219"/>
        <end position="228"/>
    </location>
</feature>
<dbReference type="Proteomes" id="UP000326396">
    <property type="component" value="Linkage Group LG2"/>
</dbReference>
<name>A0A5N6NDN7_9ASTR</name>
<organism evidence="3 4">
    <name type="scientific">Mikania micrantha</name>
    <name type="common">bitter vine</name>
    <dbReference type="NCBI Taxonomy" id="192012"/>
    <lineage>
        <taxon>Eukaryota</taxon>
        <taxon>Viridiplantae</taxon>
        <taxon>Streptophyta</taxon>
        <taxon>Embryophyta</taxon>
        <taxon>Tracheophyta</taxon>
        <taxon>Spermatophyta</taxon>
        <taxon>Magnoliopsida</taxon>
        <taxon>eudicotyledons</taxon>
        <taxon>Gunneridae</taxon>
        <taxon>Pentapetalae</taxon>
        <taxon>asterids</taxon>
        <taxon>campanulids</taxon>
        <taxon>Asterales</taxon>
        <taxon>Asteraceae</taxon>
        <taxon>Asteroideae</taxon>
        <taxon>Heliantheae alliance</taxon>
        <taxon>Eupatorieae</taxon>
        <taxon>Mikania</taxon>
    </lineage>
</organism>
<feature type="compositionally biased region" description="Polar residues" evidence="2">
    <location>
        <begin position="165"/>
        <end position="183"/>
    </location>
</feature>
<feature type="region of interest" description="Disordered" evidence="2">
    <location>
        <begin position="165"/>
        <end position="196"/>
    </location>
</feature>
<keyword evidence="1" id="KW-0175">Coiled coil</keyword>
<dbReference type="AlphaFoldDB" id="A0A5N6NDN7"/>
<evidence type="ECO:0000313" key="4">
    <source>
        <dbReference type="Proteomes" id="UP000326396"/>
    </source>
</evidence>
<accession>A0A5N6NDN7</accession>
<keyword evidence="4" id="KW-1185">Reference proteome</keyword>
<dbReference type="EMBL" id="SZYD01000012">
    <property type="protein sequence ID" value="KAD4585035.1"/>
    <property type="molecule type" value="Genomic_DNA"/>
</dbReference>